<dbReference type="PANTHER" id="PTHR37848:SF1">
    <property type="entry name" value="SUN DOMAIN-CONTAINING PROTEIN"/>
    <property type="match status" value="1"/>
</dbReference>
<reference evidence="3" key="1">
    <citation type="submission" date="2022-12" db="EMBL/GenBank/DDBJ databases">
        <authorList>
            <person name="Petersen C."/>
        </authorList>
    </citation>
    <scope>NUCLEOTIDE SEQUENCE</scope>
    <source>
        <strain evidence="3">IBT 29677</strain>
    </source>
</reference>
<feature type="compositionally biased region" description="Polar residues" evidence="1">
    <location>
        <begin position="46"/>
        <end position="60"/>
    </location>
</feature>
<reference evidence="3" key="2">
    <citation type="journal article" date="2023" name="IMA Fungus">
        <title>Comparative genomic study of the Penicillium genus elucidates a diverse pangenome and 15 lateral gene transfer events.</title>
        <authorList>
            <person name="Petersen C."/>
            <person name="Sorensen T."/>
            <person name="Nielsen M.R."/>
            <person name="Sondergaard T.E."/>
            <person name="Sorensen J.L."/>
            <person name="Fitzpatrick D.A."/>
            <person name="Frisvad J.C."/>
            <person name="Nielsen K.L."/>
        </authorList>
    </citation>
    <scope>NUCLEOTIDE SEQUENCE</scope>
    <source>
        <strain evidence="3">IBT 29677</strain>
    </source>
</reference>
<dbReference type="PANTHER" id="PTHR37848">
    <property type="entry name" value="EXPRESSED PROTEIN"/>
    <property type="match status" value="1"/>
</dbReference>
<keyword evidence="2" id="KW-1133">Transmembrane helix</keyword>
<feature type="compositionally biased region" description="Acidic residues" evidence="1">
    <location>
        <begin position="23"/>
        <end position="34"/>
    </location>
</feature>
<evidence type="ECO:0000313" key="3">
    <source>
        <dbReference type="EMBL" id="KAJ5379400.1"/>
    </source>
</evidence>
<organism evidence="3 4">
    <name type="scientific">Penicillium cosmopolitanum</name>
    <dbReference type="NCBI Taxonomy" id="1131564"/>
    <lineage>
        <taxon>Eukaryota</taxon>
        <taxon>Fungi</taxon>
        <taxon>Dikarya</taxon>
        <taxon>Ascomycota</taxon>
        <taxon>Pezizomycotina</taxon>
        <taxon>Eurotiomycetes</taxon>
        <taxon>Eurotiomycetidae</taxon>
        <taxon>Eurotiales</taxon>
        <taxon>Aspergillaceae</taxon>
        <taxon>Penicillium</taxon>
    </lineage>
</organism>
<dbReference type="EMBL" id="JAPZBU010000011">
    <property type="protein sequence ID" value="KAJ5379400.1"/>
    <property type="molecule type" value="Genomic_DNA"/>
</dbReference>
<dbReference type="AlphaFoldDB" id="A0A9W9SJ57"/>
<protein>
    <submittedName>
        <fullName evidence="3">Uncharacterized protein</fullName>
    </submittedName>
</protein>
<dbReference type="GeneID" id="81376136"/>
<feature type="transmembrane region" description="Helical" evidence="2">
    <location>
        <begin position="318"/>
        <end position="339"/>
    </location>
</feature>
<keyword evidence="4" id="KW-1185">Reference proteome</keyword>
<dbReference type="OrthoDB" id="203796at2759"/>
<dbReference type="RefSeq" id="XP_056483186.1">
    <property type="nucleotide sequence ID" value="XM_056637156.1"/>
</dbReference>
<sequence>MGRFNDRPDLPASSSHSLHTLDPDEINDINDDEQPPPYTDDPDLAPSQSTSFQAPSQNGRFSRPLVLVDSAYVLPGATESKAEDKRAATTSAILSQDAGVLYRAIRRQMKLPPRPILSITGSHTESSKDSNNKKTTNSVTDFEFQLDLAETMLTGWEGISADGYVNWFSAYVNKDDDDILAHRGGRLRSKVYKAPQPKKHGAIALDDESDARLIGPDAETDTIEELDPRDRDHYILKHIDNDLKMWCERYCADPAPVKSFSLHRHLQAFSTKTIRNALDTHIRDLNYQGSISFKQHSAHGTVTIYSPHWINRFRLNRYIWWTIVILQLWIITWPIIWLMEKRYEVAQTHWNASLEADATTGLAKCYAQGRDESQLAQFWAPAVKHAAWTRRKGDNGLLTRIDAERLQGMTTDQLLGLRDSPSESECERRARVDRGEGGFVDGIIGLARGVSEMSQDYRLRMGWGGNR</sequence>
<comment type="caution">
    <text evidence="3">The sequence shown here is derived from an EMBL/GenBank/DDBJ whole genome shotgun (WGS) entry which is preliminary data.</text>
</comment>
<accession>A0A9W9SJ57</accession>
<dbReference type="Proteomes" id="UP001147747">
    <property type="component" value="Unassembled WGS sequence"/>
</dbReference>
<evidence type="ECO:0000313" key="4">
    <source>
        <dbReference type="Proteomes" id="UP001147747"/>
    </source>
</evidence>
<feature type="region of interest" description="Disordered" evidence="1">
    <location>
        <begin position="114"/>
        <end position="136"/>
    </location>
</feature>
<name>A0A9W9SJ57_9EURO</name>
<keyword evidence="2" id="KW-0812">Transmembrane</keyword>
<evidence type="ECO:0000256" key="1">
    <source>
        <dbReference type="SAM" id="MobiDB-lite"/>
    </source>
</evidence>
<keyword evidence="2" id="KW-0472">Membrane</keyword>
<gene>
    <name evidence="3" type="ORF">N7509_012519</name>
</gene>
<evidence type="ECO:0000256" key="2">
    <source>
        <dbReference type="SAM" id="Phobius"/>
    </source>
</evidence>
<proteinExistence type="predicted"/>
<feature type="region of interest" description="Disordered" evidence="1">
    <location>
        <begin position="1"/>
        <end position="60"/>
    </location>
</feature>